<protein>
    <recommendedName>
        <fullName evidence="8">Glycosyltransferase family 92 protein</fullName>
        <ecNumber evidence="8">2.4.1.-</ecNumber>
    </recommendedName>
</protein>
<evidence type="ECO:0000256" key="5">
    <source>
        <dbReference type="ARBA" id="ARBA00022692"/>
    </source>
</evidence>
<evidence type="ECO:0000256" key="6">
    <source>
        <dbReference type="ARBA" id="ARBA00022989"/>
    </source>
</evidence>
<dbReference type="GO" id="GO:0016757">
    <property type="term" value="F:glycosyltransferase activity"/>
    <property type="evidence" value="ECO:0007669"/>
    <property type="project" value="UniProtKB-UniRule"/>
</dbReference>
<dbReference type="PANTHER" id="PTHR21461">
    <property type="entry name" value="GLYCOSYLTRANSFERASE FAMILY 92 PROTEIN"/>
    <property type="match status" value="1"/>
</dbReference>
<proteinExistence type="inferred from homology"/>
<keyword evidence="7" id="KW-0472">Membrane</keyword>
<sequence>MKLNSNKKFSMTVCVKPLDFTKDISNHLIEWIEMNKILGANKFEFFVYKVPENVLRILQFYRYKYKGNFLYKYYQNIEEFFQRKLNGNELLEKKRISRRESAIIARQASEMNNENIVREESGIENVTLQFDARHNRSIKENKQSHNHVTVKLLDMGIRREASLTVNNTEVFERKIWQKRRNELMAYNDCLYRNLRSSHFVIPVDIDEIIVPKRFYTWEEVLGHLFASAPHLQEEYASFSAQNVYFLEETTTTRNNQDAVFFFKYTKRTEFSEEGESGKSFVSSKNALTVFNHYALDSLKPGIRKTYFLPRELVQMNHYKRTCSVNLLPQCAKYLSSPVRIVDTLISKYKKEFIENYEKVFREFYIFNKKRKWNHSVGR</sequence>
<dbReference type="GO" id="GO:0016020">
    <property type="term" value="C:membrane"/>
    <property type="evidence" value="ECO:0007669"/>
    <property type="project" value="UniProtKB-SubCell"/>
</dbReference>
<evidence type="ECO:0000256" key="1">
    <source>
        <dbReference type="ARBA" id="ARBA00004167"/>
    </source>
</evidence>
<dbReference type="AlphaFoldDB" id="A0A8K0D870"/>
<evidence type="ECO:0000256" key="3">
    <source>
        <dbReference type="ARBA" id="ARBA00022676"/>
    </source>
</evidence>
<evidence type="ECO:0000313" key="9">
    <source>
        <dbReference type="EMBL" id="KAF2901340.1"/>
    </source>
</evidence>
<evidence type="ECO:0000313" key="10">
    <source>
        <dbReference type="Proteomes" id="UP000801492"/>
    </source>
</evidence>
<keyword evidence="3 8" id="KW-0328">Glycosyltransferase</keyword>
<dbReference type="EMBL" id="VTPC01001697">
    <property type="protein sequence ID" value="KAF2901340.1"/>
    <property type="molecule type" value="Genomic_DNA"/>
</dbReference>
<keyword evidence="4 8" id="KW-0808">Transferase</keyword>
<comment type="caution">
    <text evidence="9">The sequence shown here is derived from an EMBL/GenBank/DDBJ whole genome shotgun (WGS) entry which is preliminary data.</text>
</comment>
<dbReference type="PANTHER" id="PTHR21461:SF69">
    <property type="entry name" value="GLYCOSYLTRANSFERASE FAMILY 92 PROTEIN"/>
    <property type="match status" value="1"/>
</dbReference>
<name>A0A8K0D870_IGNLU</name>
<dbReference type="Proteomes" id="UP000801492">
    <property type="component" value="Unassembled WGS sequence"/>
</dbReference>
<gene>
    <name evidence="9" type="ORF">ILUMI_04846</name>
</gene>
<dbReference type="OrthoDB" id="7917939at2759"/>
<organism evidence="9 10">
    <name type="scientific">Ignelater luminosus</name>
    <name type="common">Cucubano</name>
    <name type="synonym">Pyrophorus luminosus</name>
    <dbReference type="NCBI Taxonomy" id="2038154"/>
    <lineage>
        <taxon>Eukaryota</taxon>
        <taxon>Metazoa</taxon>
        <taxon>Ecdysozoa</taxon>
        <taxon>Arthropoda</taxon>
        <taxon>Hexapoda</taxon>
        <taxon>Insecta</taxon>
        <taxon>Pterygota</taxon>
        <taxon>Neoptera</taxon>
        <taxon>Endopterygota</taxon>
        <taxon>Coleoptera</taxon>
        <taxon>Polyphaga</taxon>
        <taxon>Elateriformia</taxon>
        <taxon>Elateroidea</taxon>
        <taxon>Elateridae</taxon>
        <taxon>Agrypninae</taxon>
        <taxon>Pyrophorini</taxon>
        <taxon>Ignelater</taxon>
    </lineage>
</organism>
<evidence type="ECO:0000256" key="7">
    <source>
        <dbReference type="ARBA" id="ARBA00023136"/>
    </source>
</evidence>
<comment type="similarity">
    <text evidence="2 8">Belongs to the glycosyltransferase 92 family.</text>
</comment>
<keyword evidence="5" id="KW-0812">Transmembrane</keyword>
<evidence type="ECO:0000256" key="2">
    <source>
        <dbReference type="ARBA" id="ARBA00007647"/>
    </source>
</evidence>
<keyword evidence="6" id="KW-1133">Transmembrane helix</keyword>
<accession>A0A8K0D870</accession>
<dbReference type="InterPro" id="IPR008166">
    <property type="entry name" value="Glyco_transf_92"/>
</dbReference>
<dbReference type="GO" id="GO:0005737">
    <property type="term" value="C:cytoplasm"/>
    <property type="evidence" value="ECO:0007669"/>
    <property type="project" value="TreeGrafter"/>
</dbReference>
<keyword evidence="10" id="KW-1185">Reference proteome</keyword>
<evidence type="ECO:0000256" key="8">
    <source>
        <dbReference type="RuleBase" id="RU366017"/>
    </source>
</evidence>
<comment type="subcellular location">
    <subcellularLocation>
        <location evidence="1">Membrane</location>
        <topology evidence="1">Single-pass membrane protein</topology>
    </subcellularLocation>
</comment>
<dbReference type="EC" id="2.4.1.-" evidence="8"/>
<reference evidence="9" key="1">
    <citation type="submission" date="2019-08" db="EMBL/GenBank/DDBJ databases">
        <title>The genome of the North American firefly Photinus pyralis.</title>
        <authorList>
            <consortium name="Photinus pyralis genome working group"/>
            <person name="Fallon T.R."/>
            <person name="Sander Lower S.E."/>
            <person name="Weng J.-K."/>
        </authorList>
    </citation>
    <scope>NUCLEOTIDE SEQUENCE</scope>
    <source>
        <strain evidence="9">TRF0915ILg1</strain>
        <tissue evidence="9">Whole body</tissue>
    </source>
</reference>
<evidence type="ECO:0000256" key="4">
    <source>
        <dbReference type="ARBA" id="ARBA00022679"/>
    </source>
</evidence>
<dbReference type="Pfam" id="PF01697">
    <property type="entry name" value="Glyco_transf_92"/>
    <property type="match status" value="2"/>
</dbReference>